<sequence>MRLLLRLLSTVLGLAVAAGGAVLAVEMTWSLAQPGSREALVPWRQWLATVESYSWSREPVLWLAGGVVALGLLLLLVAATARRKDVRLSDPADEVVVTTSPRTLARLVGTKVRAAEGVSGATVVATGKKVKVRANGRSTELRPSLAELVQSTVQDLPMPRHPKVRVAVAAPKNSRESS</sequence>
<keyword evidence="1" id="KW-1133">Transmembrane helix</keyword>
<gene>
    <name evidence="3" type="ORF">GCM10022247_73690</name>
</gene>
<proteinExistence type="predicted"/>
<name>A0ABP7U6Z3_9PSEU</name>
<dbReference type="RefSeq" id="WP_344886097.1">
    <property type="nucleotide sequence ID" value="NZ_BAABAL010000028.1"/>
</dbReference>
<feature type="domain" description="DUF6286" evidence="2">
    <location>
        <begin position="69"/>
        <end position="168"/>
    </location>
</feature>
<evidence type="ECO:0000313" key="3">
    <source>
        <dbReference type="EMBL" id="GAA4037133.1"/>
    </source>
</evidence>
<protein>
    <submittedName>
        <fullName evidence="3">DUF6286 domain-containing protein</fullName>
    </submittedName>
</protein>
<reference evidence="4" key="1">
    <citation type="journal article" date="2019" name="Int. J. Syst. Evol. Microbiol.">
        <title>The Global Catalogue of Microorganisms (GCM) 10K type strain sequencing project: providing services to taxonomists for standard genome sequencing and annotation.</title>
        <authorList>
            <consortium name="The Broad Institute Genomics Platform"/>
            <consortium name="The Broad Institute Genome Sequencing Center for Infectious Disease"/>
            <person name="Wu L."/>
            <person name="Ma J."/>
        </authorList>
    </citation>
    <scope>NUCLEOTIDE SEQUENCE [LARGE SCALE GENOMIC DNA]</scope>
    <source>
        <strain evidence="4">JCM 17342</strain>
    </source>
</reference>
<keyword evidence="1" id="KW-0472">Membrane</keyword>
<evidence type="ECO:0000259" key="2">
    <source>
        <dbReference type="Pfam" id="PF19803"/>
    </source>
</evidence>
<feature type="transmembrane region" description="Helical" evidence="1">
    <location>
        <begin position="60"/>
        <end position="79"/>
    </location>
</feature>
<dbReference type="EMBL" id="BAABAL010000028">
    <property type="protein sequence ID" value="GAA4037133.1"/>
    <property type="molecule type" value="Genomic_DNA"/>
</dbReference>
<organism evidence="3 4">
    <name type="scientific">Allokutzneria multivorans</name>
    <dbReference type="NCBI Taxonomy" id="1142134"/>
    <lineage>
        <taxon>Bacteria</taxon>
        <taxon>Bacillati</taxon>
        <taxon>Actinomycetota</taxon>
        <taxon>Actinomycetes</taxon>
        <taxon>Pseudonocardiales</taxon>
        <taxon>Pseudonocardiaceae</taxon>
        <taxon>Allokutzneria</taxon>
    </lineage>
</organism>
<accession>A0ABP7U6Z3</accession>
<keyword evidence="4" id="KW-1185">Reference proteome</keyword>
<dbReference type="InterPro" id="IPR046253">
    <property type="entry name" value="DUF6286"/>
</dbReference>
<evidence type="ECO:0000313" key="4">
    <source>
        <dbReference type="Proteomes" id="UP001501747"/>
    </source>
</evidence>
<evidence type="ECO:0000256" key="1">
    <source>
        <dbReference type="SAM" id="Phobius"/>
    </source>
</evidence>
<keyword evidence="1" id="KW-0812">Transmembrane</keyword>
<dbReference type="Proteomes" id="UP001501747">
    <property type="component" value="Unassembled WGS sequence"/>
</dbReference>
<dbReference type="Pfam" id="PF19803">
    <property type="entry name" value="DUF6286"/>
    <property type="match status" value="1"/>
</dbReference>
<comment type="caution">
    <text evidence="3">The sequence shown here is derived from an EMBL/GenBank/DDBJ whole genome shotgun (WGS) entry which is preliminary data.</text>
</comment>